<dbReference type="Proteomes" id="UP000006437">
    <property type="component" value="Unassembled WGS sequence"/>
</dbReference>
<dbReference type="EMBL" id="AFZE01000056">
    <property type="protein sequence ID" value="EHL11082.1"/>
    <property type="molecule type" value="Genomic_DNA"/>
</dbReference>
<organism evidence="1 2">
    <name type="scientific">Peptoanaerobacter stomatis</name>
    <dbReference type="NCBI Taxonomy" id="796937"/>
    <lineage>
        <taxon>Bacteria</taxon>
        <taxon>Bacillati</taxon>
        <taxon>Bacillota</taxon>
        <taxon>Clostridia</taxon>
        <taxon>Peptostreptococcales</taxon>
        <taxon>Filifactoraceae</taxon>
        <taxon>Peptoanaerobacter</taxon>
    </lineage>
</organism>
<gene>
    <name evidence="1" type="ORF">HMPREF9629_00619</name>
</gene>
<proteinExistence type="predicted"/>
<dbReference type="RefSeq" id="WP_009524855.1">
    <property type="nucleotide sequence ID" value="NZ_JH414548.1"/>
</dbReference>
<sequence>MNLLQMVIDRIDSLYPDANIYVKDMEQGVVEPCFFVKNINNSLSMEFDKRYKSTSLINVVYLDNSASAEKLNSMTINLSAKLSNVGVYADNVESNINDDSFSLAVTYVYMLKEVKIADVLMMKNKIVQRKGD</sequence>
<dbReference type="InterPro" id="IPR049254">
    <property type="entry name" value="Phage_tail_terminator"/>
</dbReference>
<dbReference type="BioCyc" id="EBAC796937-HMP:GMGH-621-MONOMER"/>
<dbReference type="HOGENOM" id="CLU_120942_0_0_9"/>
<name>G9X2L2_9FIRM</name>
<accession>G9X2L2</accession>
<reference evidence="1 2" key="1">
    <citation type="submission" date="2011-08" db="EMBL/GenBank/DDBJ databases">
        <title>The Genome Sequence of Eubacteriaceae bacterium ACC19a.</title>
        <authorList>
            <consortium name="The Broad Institute Genome Sequencing Platform"/>
            <person name="Earl A."/>
            <person name="Ward D."/>
            <person name="Feldgarden M."/>
            <person name="Gevers D."/>
            <person name="Sizova M."/>
            <person name="Hazen A."/>
            <person name="Epstein S."/>
            <person name="Young S.K."/>
            <person name="Zeng Q."/>
            <person name="Gargeya S."/>
            <person name="Fitzgerald M."/>
            <person name="Haas B."/>
            <person name="Abouelleil A."/>
            <person name="Alvarado L."/>
            <person name="Arachchi H.M."/>
            <person name="Berlin A."/>
            <person name="Brown A."/>
            <person name="Chapman S.B."/>
            <person name="Chen Z."/>
            <person name="Dunbar C."/>
            <person name="Freedman E."/>
            <person name="Gearin G."/>
            <person name="Gellesch M."/>
            <person name="Goldberg J."/>
            <person name="Griggs A."/>
            <person name="Gujja S."/>
            <person name="Heiman D."/>
            <person name="Howarth C."/>
            <person name="Larson L."/>
            <person name="Lui A."/>
            <person name="MacDonald P.J.P."/>
            <person name="Montmayeur A."/>
            <person name="Murphy C."/>
            <person name="Neiman D."/>
            <person name="Pearson M."/>
            <person name="Priest M."/>
            <person name="Roberts A."/>
            <person name="Saif S."/>
            <person name="Shea T."/>
            <person name="Shenoy N."/>
            <person name="Sisk P."/>
            <person name="Stolte C."/>
            <person name="Sykes S."/>
            <person name="Wortman J."/>
            <person name="Nusbaum C."/>
            <person name="Birren B."/>
        </authorList>
    </citation>
    <scope>NUCLEOTIDE SEQUENCE [LARGE SCALE GENOMIC DNA]</scope>
    <source>
        <strain evidence="1 2">ACC19a</strain>
    </source>
</reference>
<protein>
    <submittedName>
        <fullName evidence="1">Uncharacterized protein</fullName>
    </submittedName>
</protein>
<evidence type="ECO:0000313" key="2">
    <source>
        <dbReference type="Proteomes" id="UP000006437"/>
    </source>
</evidence>
<dbReference type="Pfam" id="PF20765">
    <property type="entry name" value="Phage_tail_terminator_8"/>
    <property type="match status" value="1"/>
</dbReference>
<dbReference type="AlphaFoldDB" id="G9X2L2"/>
<evidence type="ECO:0000313" key="1">
    <source>
        <dbReference type="EMBL" id="EHL11082.1"/>
    </source>
</evidence>
<comment type="caution">
    <text evidence="1">The sequence shown here is derived from an EMBL/GenBank/DDBJ whole genome shotgun (WGS) entry which is preliminary data.</text>
</comment>